<evidence type="ECO:0000259" key="9">
    <source>
        <dbReference type="PROSITE" id="PS50929"/>
    </source>
</evidence>
<reference evidence="12 13" key="1">
    <citation type="submission" date="2020-04" db="EMBL/GenBank/DDBJ databases">
        <title>Perkinsus olseni comparative genomics.</title>
        <authorList>
            <person name="Bogema D.R."/>
        </authorList>
    </citation>
    <scope>NUCLEOTIDE SEQUENCE [LARGE SCALE GENOMIC DNA]</scope>
    <source>
        <strain evidence="10">ATCC PRA-179</strain>
        <strain evidence="11">ATCC PRA-31</strain>
    </source>
</reference>
<feature type="transmembrane region" description="Helical" evidence="7">
    <location>
        <begin position="211"/>
        <end position="230"/>
    </location>
</feature>
<comment type="caution">
    <text evidence="10">The sequence shown here is derived from an EMBL/GenBank/DDBJ whole genome shotgun (WGS) entry which is preliminary data.</text>
</comment>
<dbReference type="PANTHER" id="PTHR11384:SF59">
    <property type="entry name" value="LYSOSOMAL COBALAMIN TRANSPORTER ABCD4"/>
    <property type="match status" value="1"/>
</dbReference>
<dbReference type="PROSITE" id="PS50893">
    <property type="entry name" value="ABC_TRANSPORTER_2"/>
    <property type="match status" value="1"/>
</dbReference>
<protein>
    <submittedName>
        <fullName evidence="10">ATP-binding cassette sub- D member 4</fullName>
    </submittedName>
</protein>
<dbReference type="EMBL" id="JABAHT010000410">
    <property type="protein sequence ID" value="KAF4656410.1"/>
    <property type="molecule type" value="Genomic_DNA"/>
</dbReference>
<dbReference type="GO" id="GO:0016887">
    <property type="term" value="F:ATP hydrolysis activity"/>
    <property type="evidence" value="ECO:0007669"/>
    <property type="project" value="InterPro"/>
</dbReference>
<keyword evidence="2" id="KW-0813">Transport</keyword>
<dbReference type="Gene3D" id="1.20.1560.10">
    <property type="entry name" value="ABC transporter type 1, transmembrane domain"/>
    <property type="match status" value="1"/>
</dbReference>
<dbReference type="Pfam" id="PF06472">
    <property type="entry name" value="ABC_membrane_2"/>
    <property type="match status" value="1"/>
</dbReference>
<dbReference type="InterPro" id="IPR003439">
    <property type="entry name" value="ABC_transporter-like_ATP-bd"/>
</dbReference>
<gene>
    <name evidence="10" type="primary">ABCD4</name>
    <name evidence="11" type="ORF">FOL46_006444</name>
    <name evidence="10" type="ORF">FOZ61_006996</name>
</gene>
<dbReference type="SUPFAM" id="SSF90123">
    <property type="entry name" value="ABC transporter transmembrane region"/>
    <property type="match status" value="1"/>
</dbReference>
<evidence type="ECO:0000313" key="13">
    <source>
        <dbReference type="Proteomes" id="UP000572268"/>
    </source>
</evidence>
<evidence type="ECO:0000256" key="4">
    <source>
        <dbReference type="ARBA" id="ARBA00022989"/>
    </source>
</evidence>
<keyword evidence="3 7" id="KW-0812">Transmembrane</keyword>
<keyword evidence="10" id="KW-0547">Nucleotide-binding</keyword>
<dbReference type="Gene3D" id="3.40.50.300">
    <property type="entry name" value="P-loop containing nucleotide triphosphate hydrolases"/>
    <property type="match status" value="1"/>
</dbReference>
<feature type="transmembrane region" description="Helical" evidence="7">
    <location>
        <begin position="250"/>
        <end position="273"/>
    </location>
</feature>
<feature type="transmembrane region" description="Helical" evidence="7">
    <location>
        <begin position="140"/>
        <end position="160"/>
    </location>
</feature>
<sequence length="843" mass="93397">MEAMLIGGPAEGSSNRVLRPGGCEGAATVLLAGGDSLVDPAPCDDTSTSPCSEAPGLTHKALPIGLDSRGAAGALRGSELVEIDEPLMWRQGIESSLISTDSLMNAFIVGPSENGTNKAGRPPAVANGGDDEGRKSAQPWPVYAAMLGLLLVSVIVFEYLHLRWSETDFNENISTPQENTQGGSTNPLEVNKMLSLVRPYFSGRTGKKSSWRYAMVLTLLSLCNVGLSYLVNDITARYWNCIQAKDFENFLLNIFNFIFCVLGDILLSAYGMYLRSMFLLEWRAHHTARLQKMWLKDAAHYRMQLVGLEGSTTRTTTLDNPDQRIANDVNVFTDASWALVSGMLLSGGTLVVFLPLLFRLSPIDAFGVHGLRLPGWLLYTSLIYCLLGSLGTHLVGQRLIVLDYAAQRVEADFRSDLIRIRDHGEAVAMLHAQGRELSRLERSFMNIKRITYESMFVTKRLKLFDSFFEYTGNIFPLFVLSGAYFSSEITLGHLNQTVHALRYVLEALRWFVQSYGEHGYHHQVESGRQSSLRIRVGPESAIEVKKWFEGSSCWKDALFSNCWLIVLNFGSRASPDWPSQQEYLFHCDDDTLSLESCDVYTPTEAKGLFFLPGKGEDDLALLTKVNLKIGKGEWALLSGPEGSGKTSLLRALAGVWPFVSPKSRLSMPPGDRSLFLPSRKAPLRDGSLREAVCYPEDTSAYSDRQIECVLHLVGLTHLLSTSFAPPTPLEMPLFGSSSKFPNTALLPPHPLDRREHWSMILSAGEAQRLEMAHALLSKPEWLFLDESTSNLAADQHAQLYKILRKNLPPTTGVLSVSHNTEKLAEVHDVHYVVEGGKLVKSEE</sequence>
<dbReference type="Proteomes" id="UP000572268">
    <property type="component" value="Unassembled WGS sequence"/>
</dbReference>
<dbReference type="PROSITE" id="PS50929">
    <property type="entry name" value="ABC_TM1F"/>
    <property type="match status" value="1"/>
</dbReference>
<dbReference type="GO" id="GO:0140359">
    <property type="term" value="F:ABC-type transporter activity"/>
    <property type="evidence" value="ECO:0007669"/>
    <property type="project" value="InterPro"/>
</dbReference>
<dbReference type="InterPro" id="IPR036640">
    <property type="entry name" value="ABC1_TM_sf"/>
</dbReference>
<dbReference type="AlphaFoldDB" id="A0A7J6LBQ4"/>
<dbReference type="EMBL" id="JABANN010000415">
    <property type="protein sequence ID" value="KAF4659826.1"/>
    <property type="molecule type" value="Genomic_DNA"/>
</dbReference>
<dbReference type="GO" id="GO:0005886">
    <property type="term" value="C:plasma membrane"/>
    <property type="evidence" value="ECO:0007669"/>
    <property type="project" value="TreeGrafter"/>
</dbReference>
<evidence type="ECO:0000259" key="8">
    <source>
        <dbReference type="PROSITE" id="PS50893"/>
    </source>
</evidence>
<dbReference type="Proteomes" id="UP000570595">
    <property type="component" value="Unassembled WGS sequence"/>
</dbReference>
<name>A0A7J6LBQ4_PEROL</name>
<evidence type="ECO:0000313" key="11">
    <source>
        <dbReference type="EMBL" id="KAF4659826.1"/>
    </source>
</evidence>
<feature type="domain" description="ABC transmembrane type-1" evidence="9">
    <location>
        <begin position="323"/>
        <end position="517"/>
    </location>
</feature>
<accession>A0A7J6LBQ4</accession>
<dbReference type="InterPro" id="IPR027417">
    <property type="entry name" value="P-loop_NTPase"/>
</dbReference>
<dbReference type="OrthoDB" id="425717at2759"/>
<evidence type="ECO:0000256" key="5">
    <source>
        <dbReference type="ARBA" id="ARBA00023136"/>
    </source>
</evidence>
<dbReference type="SUPFAM" id="SSF52540">
    <property type="entry name" value="P-loop containing nucleoside triphosphate hydrolases"/>
    <property type="match status" value="1"/>
</dbReference>
<evidence type="ECO:0000256" key="7">
    <source>
        <dbReference type="SAM" id="Phobius"/>
    </source>
</evidence>
<evidence type="ECO:0000256" key="6">
    <source>
        <dbReference type="SAM" id="MobiDB-lite"/>
    </source>
</evidence>
<evidence type="ECO:0000313" key="10">
    <source>
        <dbReference type="EMBL" id="KAF4656410.1"/>
    </source>
</evidence>
<evidence type="ECO:0000313" key="12">
    <source>
        <dbReference type="Proteomes" id="UP000570595"/>
    </source>
</evidence>
<dbReference type="InterPro" id="IPR050835">
    <property type="entry name" value="ABC_transporter_sub-D"/>
</dbReference>
<dbReference type="GO" id="GO:0005524">
    <property type="term" value="F:ATP binding"/>
    <property type="evidence" value="ECO:0007669"/>
    <property type="project" value="UniProtKB-KW"/>
</dbReference>
<evidence type="ECO:0000256" key="1">
    <source>
        <dbReference type="ARBA" id="ARBA00008575"/>
    </source>
</evidence>
<evidence type="ECO:0000256" key="3">
    <source>
        <dbReference type="ARBA" id="ARBA00022692"/>
    </source>
</evidence>
<feature type="transmembrane region" description="Helical" evidence="7">
    <location>
        <begin position="376"/>
        <end position="395"/>
    </location>
</feature>
<comment type="similarity">
    <text evidence="1">Belongs to the ABC transporter superfamily. ABCD family. Peroxisomal fatty acyl CoA transporter (TC 3.A.1.203) subfamily.</text>
</comment>
<evidence type="ECO:0000256" key="2">
    <source>
        <dbReference type="ARBA" id="ARBA00022448"/>
    </source>
</evidence>
<keyword evidence="4 7" id="KW-1133">Transmembrane helix</keyword>
<dbReference type="PANTHER" id="PTHR11384">
    <property type="entry name" value="ATP-BINDING CASSETTE, SUB-FAMILY D MEMBER"/>
    <property type="match status" value="1"/>
</dbReference>
<feature type="region of interest" description="Disordered" evidence="6">
    <location>
        <begin position="112"/>
        <end position="133"/>
    </location>
</feature>
<keyword evidence="5 7" id="KW-0472">Membrane</keyword>
<feature type="transmembrane region" description="Helical" evidence="7">
    <location>
        <begin position="337"/>
        <end position="356"/>
    </location>
</feature>
<feature type="domain" description="ABC transporter" evidence="8">
    <location>
        <begin position="603"/>
        <end position="843"/>
    </location>
</feature>
<keyword evidence="10" id="KW-0067">ATP-binding</keyword>
<organism evidence="10 12">
    <name type="scientific">Perkinsus olseni</name>
    <name type="common">Perkinsus atlanticus</name>
    <dbReference type="NCBI Taxonomy" id="32597"/>
    <lineage>
        <taxon>Eukaryota</taxon>
        <taxon>Sar</taxon>
        <taxon>Alveolata</taxon>
        <taxon>Perkinsozoa</taxon>
        <taxon>Perkinsea</taxon>
        <taxon>Perkinsida</taxon>
        <taxon>Perkinsidae</taxon>
        <taxon>Perkinsus</taxon>
    </lineage>
</organism>
<proteinExistence type="inferred from homology"/>
<dbReference type="InterPro" id="IPR011527">
    <property type="entry name" value="ABC1_TM_dom"/>
</dbReference>